<dbReference type="SMART" id="SM00388">
    <property type="entry name" value="HisKA"/>
    <property type="match status" value="1"/>
</dbReference>
<dbReference type="Proteomes" id="UP000288843">
    <property type="component" value="Unassembled WGS sequence"/>
</dbReference>
<dbReference type="Gene3D" id="1.10.287.130">
    <property type="match status" value="1"/>
</dbReference>
<dbReference type="InterPro" id="IPR004358">
    <property type="entry name" value="Sig_transdc_His_kin-like_C"/>
</dbReference>
<dbReference type="SMART" id="SM00387">
    <property type="entry name" value="HATPase_c"/>
    <property type="match status" value="1"/>
</dbReference>
<dbReference type="InterPro" id="IPR036890">
    <property type="entry name" value="HATPase_C_sf"/>
</dbReference>
<dbReference type="InterPro" id="IPR003661">
    <property type="entry name" value="HisK_dim/P_dom"/>
</dbReference>
<dbReference type="SUPFAM" id="SSF47384">
    <property type="entry name" value="Homodimeric domain of signal transducing histidine kinase"/>
    <property type="match status" value="1"/>
</dbReference>
<dbReference type="Proteomes" id="UP000864422">
    <property type="component" value="Unassembled WGS sequence"/>
</dbReference>
<dbReference type="InterPro" id="IPR050736">
    <property type="entry name" value="Sensor_HK_Regulatory"/>
</dbReference>
<evidence type="ECO:0000259" key="8">
    <source>
        <dbReference type="PROSITE" id="PS50109"/>
    </source>
</evidence>
<accession>A0A443VIC5</accession>
<dbReference type="FunFam" id="1.10.287.130:FF:000001">
    <property type="entry name" value="Two-component sensor histidine kinase"/>
    <property type="match status" value="1"/>
</dbReference>
<keyword evidence="5 10" id="KW-0418">Kinase</keyword>
<feature type="domain" description="Histidine kinase" evidence="8">
    <location>
        <begin position="275"/>
        <end position="492"/>
    </location>
</feature>
<keyword evidence="7" id="KW-1133">Transmembrane helix</keyword>
<dbReference type="PANTHER" id="PTHR43711">
    <property type="entry name" value="TWO-COMPONENT HISTIDINE KINASE"/>
    <property type="match status" value="1"/>
</dbReference>
<keyword evidence="7" id="KW-0472">Membrane</keyword>
<dbReference type="EMBL" id="QKOX01000025">
    <property type="protein sequence ID" value="RWT19454.1"/>
    <property type="molecule type" value="Genomic_DNA"/>
</dbReference>
<reference evidence="9" key="1">
    <citation type="journal article" date="2018" name="Genome Biol.">
        <title>SKESA: strategic k-mer extension for scrupulous assemblies.</title>
        <authorList>
            <person name="Souvorov A."/>
            <person name="Agarwala R."/>
            <person name="Lipman D.J."/>
        </authorList>
    </citation>
    <scope>NUCLEOTIDE SEQUENCE</scope>
    <source>
        <strain evidence="9">MISC063</strain>
    </source>
</reference>
<dbReference type="PROSITE" id="PS50109">
    <property type="entry name" value="HIS_KIN"/>
    <property type="match status" value="1"/>
</dbReference>
<dbReference type="EMBL" id="DACSEA010000011">
    <property type="protein sequence ID" value="HAT1606853.1"/>
    <property type="molecule type" value="Genomic_DNA"/>
</dbReference>
<dbReference type="RefSeq" id="WP_128320071.1">
    <property type="nucleotide sequence ID" value="NZ_CP040183.1"/>
</dbReference>
<evidence type="ECO:0000256" key="1">
    <source>
        <dbReference type="ARBA" id="ARBA00000085"/>
    </source>
</evidence>
<feature type="transmembrane region" description="Helical" evidence="7">
    <location>
        <begin position="180"/>
        <end position="203"/>
    </location>
</feature>
<comment type="catalytic activity">
    <reaction evidence="1">
        <text>ATP + protein L-histidine = ADP + protein N-phospho-L-histidine.</text>
        <dbReference type="EC" id="2.7.13.3"/>
    </reaction>
</comment>
<gene>
    <name evidence="10" type="ORF">DN603_20845</name>
    <name evidence="9" type="ORF">I8Y23_003182</name>
</gene>
<evidence type="ECO:0000256" key="3">
    <source>
        <dbReference type="ARBA" id="ARBA00022553"/>
    </source>
</evidence>
<dbReference type="PANTHER" id="PTHR43711:SF1">
    <property type="entry name" value="HISTIDINE KINASE 1"/>
    <property type="match status" value="1"/>
</dbReference>
<evidence type="ECO:0000256" key="2">
    <source>
        <dbReference type="ARBA" id="ARBA00012438"/>
    </source>
</evidence>
<evidence type="ECO:0000313" key="9">
    <source>
        <dbReference type="EMBL" id="HAT1606853.1"/>
    </source>
</evidence>
<dbReference type="EC" id="2.7.13.3" evidence="2"/>
<reference evidence="9" key="3">
    <citation type="submission" date="2020-11" db="EMBL/GenBank/DDBJ databases">
        <authorList>
            <consortium name="NCBI Pathogen Detection Project"/>
        </authorList>
    </citation>
    <scope>NUCLEOTIDE SEQUENCE</scope>
    <source>
        <strain evidence="9">MISC063</strain>
    </source>
</reference>
<dbReference type="PRINTS" id="PR00344">
    <property type="entry name" value="BCTRLSENSOR"/>
</dbReference>
<dbReference type="InterPro" id="IPR036097">
    <property type="entry name" value="HisK_dim/P_sf"/>
</dbReference>
<evidence type="ECO:0000256" key="5">
    <source>
        <dbReference type="ARBA" id="ARBA00022777"/>
    </source>
</evidence>
<dbReference type="SUPFAM" id="SSF55874">
    <property type="entry name" value="ATPase domain of HSP90 chaperone/DNA topoisomerase II/histidine kinase"/>
    <property type="match status" value="1"/>
</dbReference>
<reference evidence="10 11" key="2">
    <citation type="submission" date="2018-06" db="EMBL/GenBank/DDBJ databases">
        <title>Carbapenemase-producing Enterobacteriaceae present in wastewater treatment plant effluent and nearby surface waters in the US.</title>
        <authorList>
            <person name="Mathys D.A."/>
            <person name="Mollenkopf D.F."/>
            <person name="Feicht S.M."/>
            <person name="Adams R.J."/>
            <person name="Albers A.L."/>
            <person name="Stuever D.M."/>
            <person name="Daniels J.B."/>
            <person name="Wittum T.E."/>
        </authorList>
    </citation>
    <scope>NUCLEOTIDE SEQUENCE [LARGE SCALE GENOMIC DNA]</scope>
    <source>
        <strain evidence="10 11">GEO_47_Down_B</strain>
    </source>
</reference>
<keyword evidence="6" id="KW-0902">Two-component regulatory system</keyword>
<evidence type="ECO:0000256" key="4">
    <source>
        <dbReference type="ARBA" id="ARBA00022679"/>
    </source>
</evidence>
<dbReference type="GO" id="GO:0000155">
    <property type="term" value="F:phosphorelay sensor kinase activity"/>
    <property type="evidence" value="ECO:0007669"/>
    <property type="project" value="InterPro"/>
</dbReference>
<evidence type="ECO:0000313" key="11">
    <source>
        <dbReference type="Proteomes" id="UP000288843"/>
    </source>
</evidence>
<evidence type="ECO:0000256" key="6">
    <source>
        <dbReference type="ARBA" id="ARBA00023012"/>
    </source>
</evidence>
<keyword evidence="4" id="KW-0808">Transferase</keyword>
<proteinExistence type="predicted"/>
<dbReference type="InterPro" id="IPR003594">
    <property type="entry name" value="HATPase_dom"/>
</dbReference>
<organism evidence="10 11">
    <name type="scientific">Raoultella planticola</name>
    <name type="common">Klebsiella planticola</name>
    <dbReference type="NCBI Taxonomy" id="575"/>
    <lineage>
        <taxon>Bacteria</taxon>
        <taxon>Pseudomonadati</taxon>
        <taxon>Pseudomonadota</taxon>
        <taxon>Gammaproteobacteria</taxon>
        <taxon>Enterobacterales</taxon>
        <taxon>Enterobacteriaceae</taxon>
        <taxon>Klebsiella/Raoultella group</taxon>
        <taxon>Raoultella</taxon>
    </lineage>
</organism>
<dbReference type="InterPro" id="IPR005467">
    <property type="entry name" value="His_kinase_dom"/>
</dbReference>
<keyword evidence="3" id="KW-0597">Phosphoprotein</keyword>
<protein>
    <recommendedName>
        <fullName evidence="2">histidine kinase</fullName>
        <ecNumber evidence="2">2.7.13.3</ecNumber>
    </recommendedName>
</protein>
<dbReference type="AlphaFoldDB" id="A0A443VIC5"/>
<dbReference type="CDD" id="cd00082">
    <property type="entry name" value="HisKA"/>
    <property type="match status" value="1"/>
</dbReference>
<dbReference type="Pfam" id="PF00512">
    <property type="entry name" value="HisKA"/>
    <property type="match status" value="1"/>
</dbReference>
<dbReference type="Pfam" id="PF02518">
    <property type="entry name" value="HATPase_c"/>
    <property type="match status" value="1"/>
</dbReference>
<keyword evidence="7" id="KW-0812">Transmembrane</keyword>
<name>A0A443VIC5_RAOPL</name>
<evidence type="ECO:0000313" key="10">
    <source>
        <dbReference type="EMBL" id="RWT19454.1"/>
    </source>
</evidence>
<comment type="caution">
    <text evidence="10">The sequence shown here is derived from an EMBL/GenBank/DDBJ whole genome shotgun (WGS) entry which is preliminary data.</text>
</comment>
<evidence type="ECO:0000256" key="7">
    <source>
        <dbReference type="SAM" id="Phobius"/>
    </source>
</evidence>
<dbReference type="CDD" id="cd00075">
    <property type="entry name" value="HATPase"/>
    <property type="match status" value="1"/>
</dbReference>
<dbReference type="Gene3D" id="3.30.565.10">
    <property type="entry name" value="Histidine kinase-like ATPase, C-terminal domain"/>
    <property type="match status" value="1"/>
</dbReference>
<sequence length="492" mass="54074">MMRRLSLSQRLALVFTSLLLLCAAAVCVVQLYSSAQYGNAMVQRLSVGLAQQIVAREPLLDARGQVNREALKPLFDRLMVFNPSVELYLISPDGELLADAAPPGHIKRQRVDIVPIQTFLSGGTWPVYGDDPRSEDQRKVFSVAPLNVDGQLRGYLYIILQGETFNELAASAWQKTLGSLLFWTLLLVALFGLLAGGLAWYWVTRPVRQLTAQVGVPGEDSMGAIKLLAAQAPDPHPGNEVAILHNRFIDLARQIAGQWDRLADSDRQRREFIANISHDLRTPLTSLLGYLETLTLKADRLSAEESKRYLNIALRQGNKVRSLSQQLFELARLEHGGIKLQPEKFVLAELVQDVAQKFDLAIATRHIRLQLSLAGGLPPVVADLSMMERVLTNLLDNAIRHTPDGGSISLTARQQGAEMVVEVADSGPGVSGELRATLFERPSVLEPGQSPESRGGLGLMIVRRMLQLHGGDIQLVDVPAGASFRFTLPLRS</sequence>